<organism evidence="7 8">
    <name type="scientific">Obba rivulosa</name>
    <dbReference type="NCBI Taxonomy" id="1052685"/>
    <lineage>
        <taxon>Eukaryota</taxon>
        <taxon>Fungi</taxon>
        <taxon>Dikarya</taxon>
        <taxon>Basidiomycota</taxon>
        <taxon>Agaricomycotina</taxon>
        <taxon>Agaricomycetes</taxon>
        <taxon>Polyporales</taxon>
        <taxon>Gelatoporiaceae</taxon>
        <taxon>Obba</taxon>
    </lineage>
</organism>
<dbReference type="InterPro" id="IPR016024">
    <property type="entry name" value="ARM-type_fold"/>
</dbReference>
<dbReference type="Gene3D" id="6.10.140.2220">
    <property type="match status" value="1"/>
</dbReference>
<evidence type="ECO:0000256" key="1">
    <source>
        <dbReference type="ARBA" id="ARBA00022723"/>
    </source>
</evidence>
<keyword evidence="3" id="KW-0862">Zinc</keyword>
<evidence type="ECO:0000313" key="7">
    <source>
        <dbReference type="EMBL" id="OCH85948.1"/>
    </source>
</evidence>
<feature type="region of interest" description="Disordered" evidence="5">
    <location>
        <begin position="26"/>
        <end position="47"/>
    </location>
</feature>
<accession>A0A8E2DKM0</accession>
<dbReference type="Gene3D" id="1.25.10.10">
    <property type="entry name" value="Leucine-rich Repeat Variant"/>
    <property type="match status" value="1"/>
</dbReference>
<dbReference type="SUPFAM" id="SSF144232">
    <property type="entry name" value="HIT/MYND zinc finger-like"/>
    <property type="match status" value="1"/>
</dbReference>
<evidence type="ECO:0000259" key="6">
    <source>
        <dbReference type="PROSITE" id="PS50865"/>
    </source>
</evidence>
<dbReference type="SUPFAM" id="SSF48371">
    <property type="entry name" value="ARM repeat"/>
    <property type="match status" value="1"/>
</dbReference>
<dbReference type="GO" id="GO:0008270">
    <property type="term" value="F:zinc ion binding"/>
    <property type="evidence" value="ECO:0007669"/>
    <property type="project" value="UniProtKB-KW"/>
</dbReference>
<dbReference type="Proteomes" id="UP000250043">
    <property type="component" value="Unassembled WGS sequence"/>
</dbReference>
<reference evidence="7 8" key="1">
    <citation type="submission" date="2016-07" db="EMBL/GenBank/DDBJ databases">
        <title>Draft genome of the white-rot fungus Obba rivulosa 3A-2.</title>
        <authorList>
            <consortium name="DOE Joint Genome Institute"/>
            <person name="Miettinen O."/>
            <person name="Riley R."/>
            <person name="Acob R."/>
            <person name="Barry K."/>
            <person name="Cullen D."/>
            <person name="De Vries R."/>
            <person name="Hainaut M."/>
            <person name="Hatakka A."/>
            <person name="Henrissat B."/>
            <person name="Hilden K."/>
            <person name="Kuo R."/>
            <person name="Labutti K."/>
            <person name="Lipzen A."/>
            <person name="Makela M.R."/>
            <person name="Sandor L."/>
            <person name="Spatafora J.W."/>
            <person name="Grigoriev I.V."/>
            <person name="Hibbett D.S."/>
        </authorList>
    </citation>
    <scope>NUCLEOTIDE SEQUENCE [LARGE SCALE GENOMIC DNA]</scope>
    <source>
        <strain evidence="7 8">3A-2</strain>
    </source>
</reference>
<evidence type="ECO:0000256" key="3">
    <source>
        <dbReference type="ARBA" id="ARBA00022833"/>
    </source>
</evidence>
<feature type="domain" description="MYND-type" evidence="6">
    <location>
        <begin position="686"/>
        <end position="724"/>
    </location>
</feature>
<sequence>MAFDLGSYTTALPIANSQLHEIMPGTRARGKTSKAKPASSPQSMPQWSVSDTFASDVENSENWKVVVNMLCDYFDLPDLTTRNGLKKVHSRFDEIYSRLDKAYITSKDNPKMMGGIVGIWAKLSVDAILRDKLFRKGFIQKIMPLLDILLTRQVTLQALSTITHHSGVEARGEIVREAPRLIHLMEECREDTKVTELCIVALMHSVGIQMRNSDKAYVKMIRGSDVRSLLKVTVDALRMPTASAYMADHGLGLLASATMHFPKECKASPLMLSYLVACLRSTNICVRCEALGALLSLNAADCEEDKHQHDPHKIIVAARATWPAHLNTALRGYGFESCDITKTVQNMHAFQKAMVRCVQDHDLYALGKTASSLILNAELSVMDGAFEFKDEKTGQFKRENMGLPFIMWSDSLPHCARVLRAKGTPADLDAADIIELKYLIMKERHSDAVTLAEKVIERNPTLAYPYYIIGLGFSREEGLRAAKKGLKCKGLTPFMRNYLQWRAVDHAGDLGVSNLQDTRAGHKEYAEGVAFLMSAYEDAKGFIGSAPLDSRNMSMMLNWLVILTLAIRGPELVPDLRELKPILDKIDLADQIMTFIGHPPKRTQLRLTRELILRIYPSATREWAETIGRFDVLSSAADDPPIDASQAEDSLAAWLEKLHVGEGEEQVPERCTHPRISTNSVELYRCSWCRNPSAMLRKCGGCGKTRYCDSACQKSHWRDHKATCAGPM</sequence>
<evidence type="ECO:0000256" key="4">
    <source>
        <dbReference type="PROSITE-ProRule" id="PRU00134"/>
    </source>
</evidence>
<dbReference type="AlphaFoldDB" id="A0A8E2DKM0"/>
<evidence type="ECO:0000256" key="2">
    <source>
        <dbReference type="ARBA" id="ARBA00022771"/>
    </source>
</evidence>
<dbReference type="Pfam" id="PF01753">
    <property type="entry name" value="zf-MYND"/>
    <property type="match status" value="1"/>
</dbReference>
<proteinExistence type="predicted"/>
<name>A0A8E2DKM0_9APHY</name>
<evidence type="ECO:0000313" key="8">
    <source>
        <dbReference type="Proteomes" id="UP000250043"/>
    </source>
</evidence>
<keyword evidence="1" id="KW-0479">Metal-binding</keyword>
<evidence type="ECO:0000256" key="5">
    <source>
        <dbReference type="SAM" id="MobiDB-lite"/>
    </source>
</evidence>
<protein>
    <recommendedName>
        <fullName evidence="6">MYND-type domain-containing protein</fullName>
    </recommendedName>
</protein>
<dbReference type="PROSITE" id="PS01360">
    <property type="entry name" value="ZF_MYND_1"/>
    <property type="match status" value="1"/>
</dbReference>
<gene>
    <name evidence="7" type="ORF">OBBRIDRAFT_807128</name>
</gene>
<dbReference type="PROSITE" id="PS50865">
    <property type="entry name" value="ZF_MYND_2"/>
    <property type="match status" value="1"/>
</dbReference>
<dbReference type="InterPro" id="IPR002893">
    <property type="entry name" value="Znf_MYND"/>
</dbReference>
<dbReference type="EMBL" id="KV722553">
    <property type="protein sequence ID" value="OCH85948.1"/>
    <property type="molecule type" value="Genomic_DNA"/>
</dbReference>
<dbReference type="OrthoDB" id="341421at2759"/>
<dbReference type="InterPro" id="IPR011989">
    <property type="entry name" value="ARM-like"/>
</dbReference>
<keyword evidence="8" id="KW-1185">Reference proteome</keyword>
<keyword evidence="2 4" id="KW-0863">Zinc-finger</keyword>